<keyword evidence="1" id="KW-0862">Zinc</keyword>
<comment type="caution">
    <text evidence="4">The sequence shown here is derived from an EMBL/GenBank/DDBJ whole genome shotgun (WGS) entry which is preliminary data.</text>
</comment>
<feature type="domain" description="CCHC-type" evidence="3">
    <location>
        <begin position="291"/>
        <end position="305"/>
    </location>
</feature>
<dbReference type="PANTHER" id="PTHR31286">
    <property type="entry name" value="GLYCINE-RICH CELL WALL STRUCTURAL PROTEIN 1.8-LIKE"/>
    <property type="match status" value="1"/>
</dbReference>
<dbReference type="GO" id="GO:0003676">
    <property type="term" value="F:nucleic acid binding"/>
    <property type="evidence" value="ECO:0007669"/>
    <property type="project" value="InterPro"/>
</dbReference>
<dbReference type="Proteomes" id="UP001154282">
    <property type="component" value="Unassembled WGS sequence"/>
</dbReference>
<evidence type="ECO:0000313" key="5">
    <source>
        <dbReference type="Proteomes" id="UP001154282"/>
    </source>
</evidence>
<dbReference type="PROSITE" id="PS50158">
    <property type="entry name" value="ZF_CCHC"/>
    <property type="match status" value="1"/>
</dbReference>
<evidence type="ECO:0000256" key="1">
    <source>
        <dbReference type="PROSITE-ProRule" id="PRU00047"/>
    </source>
</evidence>
<dbReference type="AlphaFoldDB" id="A0AAV0L9B6"/>
<dbReference type="EMBL" id="CAMGYJ010000006">
    <property type="protein sequence ID" value="CAI0431003.1"/>
    <property type="molecule type" value="Genomic_DNA"/>
</dbReference>
<gene>
    <name evidence="4" type="ORF">LITE_LOCUS22869</name>
</gene>
<feature type="region of interest" description="Disordered" evidence="2">
    <location>
        <begin position="1"/>
        <end position="26"/>
    </location>
</feature>
<feature type="compositionally biased region" description="Basic and acidic residues" evidence="2">
    <location>
        <begin position="353"/>
        <end position="363"/>
    </location>
</feature>
<accession>A0AAV0L9B6</accession>
<dbReference type="InterPro" id="IPR025558">
    <property type="entry name" value="DUF4283"/>
</dbReference>
<dbReference type="InterPro" id="IPR040256">
    <property type="entry name" value="At4g02000-like"/>
</dbReference>
<protein>
    <recommendedName>
        <fullName evidence="3">CCHC-type domain-containing protein</fullName>
    </recommendedName>
</protein>
<dbReference type="InterPro" id="IPR025836">
    <property type="entry name" value="Zn_knuckle_CX2CX4HX4C"/>
</dbReference>
<keyword evidence="5" id="KW-1185">Reference proteome</keyword>
<name>A0AAV0L9B6_9ROSI</name>
<evidence type="ECO:0000313" key="4">
    <source>
        <dbReference type="EMBL" id="CAI0431003.1"/>
    </source>
</evidence>
<dbReference type="PANTHER" id="PTHR31286:SF99">
    <property type="entry name" value="DUF4283 DOMAIN-CONTAINING PROTEIN"/>
    <property type="match status" value="1"/>
</dbReference>
<feature type="region of interest" description="Disordered" evidence="2">
    <location>
        <begin position="347"/>
        <end position="422"/>
    </location>
</feature>
<feature type="region of interest" description="Disordered" evidence="2">
    <location>
        <begin position="321"/>
        <end position="340"/>
    </location>
</feature>
<keyword evidence="1" id="KW-0479">Metal-binding</keyword>
<sequence length="422" mass="46368">MLSTPPDGISPLLSSAPLSGRPPDHEQMQIETQGHATKDPGVTSLEGGVTQTAALTTGTNTLNPKVVGQVSYAGAVTGGRNVLSQPLSSIQWVAVGEHDLVPGDHLGEPALKVSNGFKERLCAPWQKTLVVRLLGSKVGFNTLCSRLRSQWRPVGTMEVLDLDHDCFLVKLDNEQDYFKALTDGPWTVFDHYLMVQQWTPQFKASDPLPKKMIVWVQLPALKIHFYHKEVLNSIGNLIGRTIKLDYHTLNQQRAKFARIAVEVDLSKPLVPRIYLDEEWQKVEYENLPAVCFECGRIGHSGSKCPLLHQSMSEGQVTVVGVTPEKSQSEAAPESQAGFGPWMLVTRKSRRHSRDGQQKGKVETDVGGNPSGYSGRNGKGANKQKEGEDFSQSPRTLVLDKKGNNNTKKGGDEHARLSRARGP</sequence>
<reference evidence="4" key="1">
    <citation type="submission" date="2022-08" db="EMBL/GenBank/DDBJ databases">
        <authorList>
            <person name="Gutierrez-Valencia J."/>
        </authorList>
    </citation>
    <scope>NUCLEOTIDE SEQUENCE</scope>
</reference>
<dbReference type="InterPro" id="IPR001878">
    <property type="entry name" value="Znf_CCHC"/>
</dbReference>
<proteinExistence type="predicted"/>
<feature type="compositionally biased region" description="Basic and acidic residues" evidence="2">
    <location>
        <begin position="397"/>
        <end position="415"/>
    </location>
</feature>
<dbReference type="Pfam" id="PF14111">
    <property type="entry name" value="DUF4283"/>
    <property type="match status" value="1"/>
</dbReference>
<evidence type="ECO:0000259" key="3">
    <source>
        <dbReference type="PROSITE" id="PS50158"/>
    </source>
</evidence>
<keyword evidence="1" id="KW-0863">Zinc-finger</keyword>
<organism evidence="4 5">
    <name type="scientific">Linum tenue</name>
    <dbReference type="NCBI Taxonomy" id="586396"/>
    <lineage>
        <taxon>Eukaryota</taxon>
        <taxon>Viridiplantae</taxon>
        <taxon>Streptophyta</taxon>
        <taxon>Embryophyta</taxon>
        <taxon>Tracheophyta</taxon>
        <taxon>Spermatophyta</taxon>
        <taxon>Magnoliopsida</taxon>
        <taxon>eudicotyledons</taxon>
        <taxon>Gunneridae</taxon>
        <taxon>Pentapetalae</taxon>
        <taxon>rosids</taxon>
        <taxon>fabids</taxon>
        <taxon>Malpighiales</taxon>
        <taxon>Linaceae</taxon>
        <taxon>Linum</taxon>
    </lineage>
</organism>
<dbReference type="GO" id="GO:0008270">
    <property type="term" value="F:zinc ion binding"/>
    <property type="evidence" value="ECO:0007669"/>
    <property type="project" value="UniProtKB-KW"/>
</dbReference>
<evidence type="ECO:0000256" key="2">
    <source>
        <dbReference type="SAM" id="MobiDB-lite"/>
    </source>
</evidence>
<dbReference type="Pfam" id="PF14392">
    <property type="entry name" value="zf-CCHC_4"/>
    <property type="match status" value="1"/>
</dbReference>